<evidence type="ECO:0000313" key="3">
    <source>
        <dbReference type="Proteomes" id="UP001498476"/>
    </source>
</evidence>
<reference evidence="2 3" key="1">
    <citation type="journal article" date="2025" name="Microbiol. Resour. Announc.">
        <title>Draft genome sequences for Neonectria magnoliae and Neonectria punicea, canker pathogens of Liriodendron tulipifera and Acer saccharum in West Virginia.</title>
        <authorList>
            <person name="Petronek H.M."/>
            <person name="Kasson M.T."/>
            <person name="Metheny A.M."/>
            <person name="Stauder C.M."/>
            <person name="Lovett B."/>
            <person name="Lynch S.C."/>
            <person name="Garnas J.R."/>
            <person name="Kasson L.R."/>
            <person name="Stajich J.E."/>
        </authorList>
    </citation>
    <scope>NUCLEOTIDE SEQUENCE [LARGE SCALE GENOMIC DNA]</scope>
    <source>
        <strain evidence="2 3">NRRL 64653</strain>
    </source>
</reference>
<dbReference type="EMBL" id="JAZAVJ010000133">
    <property type="protein sequence ID" value="KAK7413305.1"/>
    <property type="molecule type" value="Genomic_DNA"/>
</dbReference>
<evidence type="ECO:0008006" key="4">
    <source>
        <dbReference type="Google" id="ProtNLM"/>
    </source>
</evidence>
<protein>
    <recommendedName>
        <fullName evidence="4">Fungal N-terminal domain-containing protein</fullName>
    </recommendedName>
</protein>
<keyword evidence="3" id="KW-1185">Reference proteome</keyword>
<feature type="region of interest" description="Disordered" evidence="1">
    <location>
        <begin position="309"/>
        <end position="343"/>
    </location>
</feature>
<proteinExistence type="predicted"/>
<name>A0ABR1GWV5_9HYPO</name>
<evidence type="ECO:0000256" key="1">
    <source>
        <dbReference type="SAM" id="MobiDB-lite"/>
    </source>
</evidence>
<evidence type="ECO:0000313" key="2">
    <source>
        <dbReference type="EMBL" id="KAK7413305.1"/>
    </source>
</evidence>
<comment type="caution">
    <text evidence="2">The sequence shown here is derived from an EMBL/GenBank/DDBJ whole genome shotgun (WGS) entry which is preliminary data.</text>
</comment>
<feature type="compositionally biased region" description="Polar residues" evidence="1">
    <location>
        <begin position="332"/>
        <end position="343"/>
    </location>
</feature>
<sequence>MDGLPATAAIAGLLAVSGMAIDMLWDLNTSPKSHTAVLNLALREVKESRSSIHALTKTLSLLESRQVPFPARAAWIEVDELVATLTDAVLAFSKLFALCEAIEAGAARSGPEEATARYEKRMRALCARIRWHNLSIAMMMTIINCPAETDAKNSRDELAHRTTRLLTFNYGLASRMQRGLTPMGISYAYAHAHAHAHMSSPSPPASSASSAAVPLPSNRNPAAQPAAKLAAPAPAPPSSAAEVGRTPRSSPGWPTTFSGYTLADTAVLSLIRLPVSAGELRGDRDFYSVAFAPQAGYEYGEAVSVFSQPSIRSPSATPSPPGSSWEAKEMSSVRTHITQGSAR</sequence>
<gene>
    <name evidence="2" type="ORF">QQX98_007815</name>
</gene>
<feature type="compositionally biased region" description="Low complexity" evidence="1">
    <location>
        <begin position="198"/>
        <end position="232"/>
    </location>
</feature>
<accession>A0ABR1GWV5</accession>
<feature type="region of interest" description="Disordered" evidence="1">
    <location>
        <begin position="198"/>
        <end position="254"/>
    </location>
</feature>
<organism evidence="2 3">
    <name type="scientific">Neonectria punicea</name>
    <dbReference type="NCBI Taxonomy" id="979145"/>
    <lineage>
        <taxon>Eukaryota</taxon>
        <taxon>Fungi</taxon>
        <taxon>Dikarya</taxon>
        <taxon>Ascomycota</taxon>
        <taxon>Pezizomycotina</taxon>
        <taxon>Sordariomycetes</taxon>
        <taxon>Hypocreomycetidae</taxon>
        <taxon>Hypocreales</taxon>
        <taxon>Nectriaceae</taxon>
        <taxon>Neonectria</taxon>
    </lineage>
</organism>
<dbReference type="Proteomes" id="UP001498476">
    <property type="component" value="Unassembled WGS sequence"/>
</dbReference>